<gene>
    <name evidence="1" type="ORF">DERYTH_LOCUS15865</name>
</gene>
<proteinExistence type="predicted"/>
<dbReference type="Proteomes" id="UP000789405">
    <property type="component" value="Unassembled WGS sequence"/>
</dbReference>
<keyword evidence="2" id="KW-1185">Reference proteome</keyword>
<dbReference type="AlphaFoldDB" id="A0A9N9NHW8"/>
<comment type="caution">
    <text evidence="1">The sequence shown here is derived from an EMBL/GenBank/DDBJ whole genome shotgun (WGS) entry which is preliminary data.</text>
</comment>
<organism evidence="1 2">
    <name type="scientific">Dentiscutata erythropus</name>
    <dbReference type="NCBI Taxonomy" id="1348616"/>
    <lineage>
        <taxon>Eukaryota</taxon>
        <taxon>Fungi</taxon>
        <taxon>Fungi incertae sedis</taxon>
        <taxon>Mucoromycota</taxon>
        <taxon>Glomeromycotina</taxon>
        <taxon>Glomeromycetes</taxon>
        <taxon>Diversisporales</taxon>
        <taxon>Gigasporaceae</taxon>
        <taxon>Dentiscutata</taxon>
    </lineage>
</organism>
<evidence type="ECO:0000313" key="2">
    <source>
        <dbReference type="Proteomes" id="UP000789405"/>
    </source>
</evidence>
<sequence>MVSFIHINSDTDDTFKEADNSENDGSIEEIAYFTKSLTAQHIQFSAISVEYPPTDPEGYAIIYNFIESENYSHVQDKDNNQIQKTMRDKARVVFHNQAHLSANQVNTWKQKETIQLCFNELENSKYSDNSSFTWRLAVLEQVFPDETTKNNIAFASVCIDVICDANYSRYELQQKYIIQKMNSSLREMESSELEIELKANEASTSNLEGEKE</sequence>
<protein>
    <submittedName>
        <fullName evidence="1">11285_t:CDS:1</fullName>
    </submittedName>
</protein>
<name>A0A9N9NHW8_9GLOM</name>
<evidence type="ECO:0000313" key="1">
    <source>
        <dbReference type="EMBL" id="CAG8739386.1"/>
    </source>
</evidence>
<accession>A0A9N9NHW8</accession>
<reference evidence="1" key="1">
    <citation type="submission" date="2021-06" db="EMBL/GenBank/DDBJ databases">
        <authorList>
            <person name="Kallberg Y."/>
            <person name="Tangrot J."/>
            <person name="Rosling A."/>
        </authorList>
    </citation>
    <scope>NUCLEOTIDE SEQUENCE</scope>
    <source>
        <strain evidence="1">MA453B</strain>
    </source>
</reference>
<dbReference type="EMBL" id="CAJVPY010013243">
    <property type="protein sequence ID" value="CAG8739386.1"/>
    <property type="molecule type" value="Genomic_DNA"/>
</dbReference>